<dbReference type="EnsemblMetazoa" id="SCAU001572-RA">
    <property type="protein sequence ID" value="SCAU001572-PA"/>
    <property type="gene ID" value="SCAU001572"/>
</dbReference>
<feature type="signal peptide" evidence="1">
    <location>
        <begin position="1"/>
        <end position="22"/>
    </location>
</feature>
<proteinExistence type="predicted"/>
<dbReference type="AlphaFoldDB" id="A0A1I8NS60"/>
<dbReference type="Proteomes" id="UP000095300">
    <property type="component" value="Unassembled WGS sequence"/>
</dbReference>
<feature type="chain" id="PRO_5009325532" description="DUF4794 domain-containing protein" evidence="1">
    <location>
        <begin position="23"/>
        <end position="609"/>
    </location>
</feature>
<dbReference type="VEuPathDB" id="VectorBase:SCAU001572"/>
<evidence type="ECO:0000256" key="1">
    <source>
        <dbReference type="SAM" id="SignalP"/>
    </source>
</evidence>
<reference evidence="2" key="1">
    <citation type="submission" date="2020-05" db="UniProtKB">
        <authorList>
            <consortium name="EnsemblMetazoa"/>
        </authorList>
    </citation>
    <scope>IDENTIFICATION</scope>
    <source>
        <strain evidence="2">USDA</strain>
    </source>
</reference>
<accession>A0A1I8NS60</accession>
<dbReference type="STRING" id="35570.A0A1I8NS60"/>
<name>A0A1I8NS60_STOCA</name>
<evidence type="ECO:0008006" key="4">
    <source>
        <dbReference type="Google" id="ProtNLM"/>
    </source>
</evidence>
<dbReference type="KEGG" id="scac:106082859"/>
<evidence type="ECO:0000313" key="3">
    <source>
        <dbReference type="Proteomes" id="UP000095300"/>
    </source>
</evidence>
<gene>
    <name evidence="2" type="primary">106082859</name>
</gene>
<protein>
    <recommendedName>
        <fullName evidence="4">DUF4794 domain-containing protein</fullName>
    </recommendedName>
</protein>
<keyword evidence="1" id="KW-0732">Signal</keyword>
<keyword evidence="3" id="KW-1185">Reference proteome</keyword>
<dbReference type="OrthoDB" id="7883899at2759"/>
<evidence type="ECO:0000313" key="2">
    <source>
        <dbReference type="EnsemblMetazoa" id="SCAU001572-PA"/>
    </source>
</evidence>
<organism evidence="2 3">
    <name type="scientific">Stomoxys calcitrans</name>
    <name type="common">Stable fly</name>
    <name type="synonym">Conops calcitrans</name>
    <dbReference type="NCBI Taxonomy" id="35570"/>
    <lineage>
        <taxon>Eukaryota</taxon>
        <taxon>Metazoa</taxon>
        <taxon>Ecdysozoa</taxon>
        <taxon>Arthropoda</taxon>
        <taxon>Hexapoda</taxon>
        <taxon>Insecta</taxon>
        <taxon>Pterygota</taxon>
        <taxon>Neoptera</taxon>
        <taxon>Endopterygota</taxon>
        <taxon>Diptera</taxon>
        <taxon>Brachycera</taxon>
        <taxon>Muscomorpha</taxon>
        <taxon>Muscoidea</taxon>
        <taxon>Muscidae</taxon>
        <taxon>Stomoxys</taxon>
    </lineage>
</organism>
<sequence length="609" mass="67307">MRNPKYIFKVLLVLQISSFAWSYGVGHPDAETIDVGHASSSAARDQFIIDAAIRRGMDGDAVAELLRTKKPVVKVKAQPNGTTKTTTYSLDPDGSISSKTVTEYQAVKHYDSGSLPDDVNLDDILKSPTGTVTKTFTDKDGAKVTRTFAVSKPATATVDDDWTRPYIPTWDSNPGFPWSSEPKTPEGGNVHKTTTTFVGPNGEKRVVEKWSSQPEITIKEPKFPWSVNTQTHTVPRLQPWPSADPEIVGTDLHRPSSNWPTFNFPNFPHAWQPTNSMGDPDEWTVVEGNPNVETTTTKRKFQSWTPKTWNYPDITTSTEPITTTVRPTAQAKVTTPLPSLDDFLKSQYGHAITTSKTISTSTNKAKEPPVATTTQKAITINIDDLPVMDVLHNGKPLDVNNLGRLPPYLRPTLDTGNVLKIENKHPIEPEQQTETKQLETNVLNITKTHVGHAKPTFQDLDPEMQEILRKANILPEDISSIDGDTITKTRKEPDGRVITTTYKVRSSSPTPPIKVEKPIFTSYTPTLNSKPLDMPSLLPAAPTTYHAPLYPISPIAEFLAKFGLTKSDILAKNGEYTRTLIDDDGQVLTATFVLSSPIAPQPPEKKPYK</sequence>